<dbReference type="PROSITE" id="PS50158">
    <property type="entry name" value="ZF_CCHC"/>
    <property type="match status" value="1"/>
</dbReference>
<evidence type="ECO:0000313" key="5">
    <source>
        <dbReference type="Proteomes" id="UP000250235"/>
    </source>
</evidence>
<dbReference type="Gene3D" id="4.10.60.10">
    <property type="entry name" value="Zinc finger, CCHC-type"/>
    <property type="match status" value="1"/>
</dbReference>
<name>A0A2Z7CV27_9LAMI</name>
<dbReference type="GO" id="GO:0008270">
    <property type="term" value="F:zinc ion binding"/>
    <property type="evidence" value="ECO:0007669"/>
    <property type="project" value="UniProtKB-KW"/>
</dbReference>
<keyword evidence="1" id="KW-0479">Metal-binding</keyword>
<evidence type="ECO:0000259" key="3">
    <source>
        <dbReference type="PROSITE" id="PS50158"/>
    </source>
</evidence>
<feature type="region of interest" description="Disordered" evidence="2">
    <location>
        <begin position="173"/>
        <end position="192"/>
    </location>
</feature>
<feature type="compositionally biased region" description="Polar residues" evidence="2">
    <location>
        <begin position="69"/>
        <end position="97"/>
    </location>
</feature>
<keyword evidence="1" id="KW-0862">Zinc</keyword>
<dbReference type="AlphaFoldDB" id="A0A2Z7CV27"/>
<organism evidence="4 5">
    <name type="scientific">Dorcoceras hygrometricum</name>
    <dbReference type="NCBI Taxonomy" id="472368"/>
    <lineage>
        <taxon>Eukaryota</taxon>
        <taxon>Viridiplantae</taxon>
        <taxon>Streptophyta</taxon>
        <taxon>Embryophyta</taxon>
        <taxon>Tracheophyta</taxon>
        <taxon>Spermatophyta</taxon>
        <taxon>Magnoliopsida</taxon>
        <taxon>eudicotyledons</taxon>
        <taxon>Gunneridae</taxon>
        <taxon>Pentapetalae</taxon>
        <taxon>asterids</taxon>
        <taxon>lamiids</taxon>
        <taxon>Lamiales</taxon>
        <taxon>Gesneriaceae</taxon>
        <taxon>Didymocarpoideae</taxon>
        <taxon>Trichosporeae</taxon>
        <taxon>Loxocarpinae</taxon>
        <taxon>Dorcoceras</taxon>
    </lineage>
</organism>
<dbReference type="GO" id="GO:0003676">
    <property type="term" value="F:nucleic acid binding"/>
    <property type="evidence" value="ECO:0007669"/>
    <property type="project" value="InterPro"/>
</dbReference>
<feature type="region of interest" description="Disordered" evidence="2">
    <location>
        <begin position="69"/>
        <end position="126"/>
    </location>
</feature>
<accession>A0A2Z7CV27</accession>
<evidence type="ECO:0000313" key="4">
    <source>
        <dbReference type="EMBL" id="KZV48676.1"/>
    </source>
</evidence>
<feature type="compositionally biased region" description="Low complexity" evidence="2">
    <location>
        <begin position="111"/>
        <end position="126"/>
    </location>
</feature>
<dbReference type="EMBL" id="KQ993829">
    <property type="protein sequence ID" value="KZV48676.1"/>
    <property type="molecule type" value="Genomic_DNA"/>
</dbReference>
<reference evidence="4 5" key="1">
    <citation type="journal article" date="2015" name="Proc. Natl. Acad. Sci. U.S.A.">
        <title>The resurrection genome of Boea hygrometrica: A blueprint for survival of dehydration.</title>
        <authorList>
            <person name="Xiao L."/>
            <person name="Yang G."/>
            <person name="Zhang L."/>
            <person name="Yang X."/>
            <person name="Zhao S."/>
            <person name="Ji Z."/>
            <person name="Zhou Q."/>
            <person name="Hu M."/>
            <person name="Wang Y."/>
            <person name="Chen M."/>
            <person name="Xu Y."/>
            <person name="Jin H."/>
            <person name="Xiao X."/>
            <person name="Hu G."/>
            <person name="Bao F."/>
            <person name="Hu Y."/>
            <person name="Wan P."/>
            <person name="Li L."/>
            <person name="Deng X."/>
            <person name="Kuang T."/>
            <person name="Xiang C."/>
            <person name="Zhu J.K."/>
            <person name="Oliver M.J."/>
            <person name="He Y."/>
        </authorList>
    </citation>
    <scope>NUCLEOTIDE SEQUENCE [LARGE SCALE GENOMIC DNA]</scope>
    <source>
        <strain evidence="5">cv. XS01</strain>
    </source>
</reference>
<feature type="compositionally biased region" description="Basic residues" evidence="2">
    <location>
        <begin position="99"/>
        <end position="109"/>
    </location>
</feature>
<sequence length="380" mass="41143">MPLRRRGRASRQVVVDSRTLVSANREDAPQSSVPLGYSESQSSAFHSLASAVNRAVDFMESLVVGQTRVQQSTGQSVDPVPSGTSSSQPSVAPQSLIRSRFRPRGRQFKRSNSISSSSGGSSGARSTTTFCGQCGGKHKPSQCVGVRGACNNCGQVGHFARVCPTLGQRDVTRSSSRRPYRPFQSQRSGLQPTQVDAITEERDDVLTGGGCTGSCVFETPFDSSLGLGELQVDWAVKMRIRPPELETSICDAKYHVSLAFDLSAGRLVSFAAPLHRDLSNPFRFAGLYPLLPFTLAMSLFDLQDVCIAIGSLATLDLPNLIGIYGLKGPYCTLTTTNWFLQALSVIPRRSWGDVARRSYHDPLGKSGIVIPDPQWFLTHG</sequence>
<keyword evidence="1" id="KW-0863">Zinc-finger</keyword>
<protein>
    <recommendedName>
        <fullName evidence="3">CCHC-type domain-containing protein</fullName>
    </recommendedName>
</protein>
<gene>
    <name evidence="4" type="ORF">F511_22916</name>
</gene>
<keyword evidence="5" id="KW-1185">Reference proteome</keyword>
<dbReference type="Proteomes" id="UP000250235">
    <property type="component" value="Unassembled WGS sequence"/>
</dbReference>
<feature type="domain" description="CCHC-type" evidence="3">
    <location>
        <begin position="150"/>
        <end position="164"/>
    </location>
</feature>
<feature type="compositionally biased region" description="Polar residues" evidence="2">
    <location>
        <begin position="183"/>
        <end position="192"/>
    </location>
</feature>
<dbReference type="SMART" id="SM00343">
    <property type="entry name" value="ZnF_C2HC"/>
    <property type="match status" value="1"/>
</dbReference>
<evidence type="ECO:0000256" key="2">
    <source>
        <dbReference type="SAM" id="MobiDB-lite"/>
    </source>
</evidence>
<evidence type="ECO:0000256" key="1">
    <source>
        <dbReference type="PROSITE-ProRule" id="PRU00047"/>
    </source>
</evidence>
<proteinExistence type="predicted"/>
<dbReference type="InterPro" id="IPR001878">
    <property type="entry name" value="Znf_CCHC"/>
</dbReference>
<dbReference type="Pfam" id="PF00098">
    <property type="entry name" value="zf-CCHC"/>
    <property type="match status" value="1"/>
</dbReference>